<evidence type="ECO:0000256" key="6">
    <source>
        <dbReference type="HAMAP-Rule" id="MF_00074"/>
    </source>
</evidence>
<evidence type="ECO:0000313" key="7">
    <source>
        <dbReference type="EMBL" id="QHL90038.1"/>
    </source>
</evidence>
<accession>A0A7Z2NUG8</accession>
<comment type="caution">
    <text evidence="6">Lacks conserved residue(s) required for the propagation of feature annotation.</text>
</comment>
<keyword evidence="8" id="KW-1185">Reference proteome</keyword>
<keyword evidence="2 6" id="KW-0698">rRNA processing</keyword>
<dbReference type="InterPro" id="IPR029063">
    <property type="entry name" value="SAM-dependent_MTases_sf"/>
</dbReference>
<reference evidence="7 8" key="1">
    <citation type="submission" date="2020-01" db="EMBL/GenBank/DDBJ databases">
        <title>Sphingomonas sp. C33 whole genome sequece.</title>
        <authorList>
            <person name="Park C."/>
        </authorList>
    </citation>
    <scope>NUCLEOTIDE SEQUENCE [LARGE SCALE GENOMIC DNA]</scope>
    <source>
        <strain evidence="7 8">C33</strain>
    </source>
</reference>
<evidence type="ECO:0000256" key="1">
    <source>
        <dbReference type="ARBA" id="ARBA00022490"/>
    </source>
</evidence>
<dbReference type="CDD" id="cd02440">
    <property type="entry name" value="AdoMet_MTases"/>
    <property type="match status" value="1"/>
</dbReference>
<comment type="catalytic activity">
    <reaction evidence="6">
        <text>guanosine(527) in 16S rRNA + S-adenosyl-L-methionine = N(7)-methylguanosine(527) in 16S rRNA + S-adenosyl-L-homocysteine</text>
        <dbReference type="Rhea" id="RHEA:42732"/>
        <dbReference type="Rhea" id="RHEA-COMP:10209"/>
        <dbReference type="Rhea" id="RHEA-COMP:10210"/>
        <dbReference type="ChEBI" id="CHEBI:57856"/>
        <dbReference type="ChEBI" id="CHEBI:59789"/>
        <dbReference type="ChEBI" id="CHEBI:74269"/>
        <dbReference type="ChEBI" id="CHEBI:74480"/>
        <dbReference type="EC" id="2.1.1.170"/>
    </reaction>
</comment>
<dbReference type="RefSeq" id="WP_160591832.1">
    <property type="nucleotide sequence ID" value="NZ_CP047895.1"/>
</dbReference>
<feature type="binding site" evidence="6">
    <location>
        <position position="72"/>
    </location>
    <ligand>
        <name>S-adenosyl-L-methionine</name>
        <dbReference type="ChEBI" id="CHEBI:59789"/>
    </ligand>
</feature>
<proteinExistence type="inferred from homology"/>
<dbReference type="Pfam" id="PF02527">
    <property type="entry name" value="GidB"/>
    <property type="match status" value="1"/>
</dbReference>
<comment type="function">
    <text evidence="6">Specifically methylates the N7 position of guanine in position 527 of 16S rRNA.</text>
</comment>
<dbReference type="EC" id="2.1.1.170" evidence="6"/>
<keyword evidence="4 6" id="KW-0808">Transferase</keyword>
<evidence type="ECO:0000256" key="2">
    <source>
        <dbReference type="ARBA" id="ARBA00022552"/>
    </source>
</evidence>
<feature type="binding site" evidence="6">
    <location>
        <position position="77"/>
    </location>
    <ligand>
        <name>S-adenosyl-L-methionine</name>
        <dbReference type="ChEBI" id="CHEBI:59789"/>
    </ligand>
</feature>
<dbReference type="Proteomes" id="UP000464468">
    <property type="component" value="Chromosome"/>
</dbReference>
<dbReference type="GO" id="GO:0070043">
    <property type="term" value="F:rRNA (guanine-N7-)-methyltransferase activity"/>
    <property type="evidence" value="ECO:0007669"/>
    <property type="project" value="UniProtKB-UniRule"/>
</dbReference>
<sequence>MTEEEARAWLAARWPQAACARLELYVDLLLAENGRQNLIARASEAVVWGRHIVDSAQLLTHAPDAASWLDIGSGPGLPGLVLAILADQPMTLVEPRARRVTFLRDATEMLGLGHVSVHQMTVEKLVPGPHRAITARAYAPLPQIFASAAHVADLSTVWILPKGRSAQSELEAARAAWQGVFHVKQSVTDDQAQIVVATQVRRTAR</sequence>
<evidence type="ECO:0000313" key="8">
    <source>
        <dbReference type="Proteomes" id="UP000464468"/>
    </source>
</evidence>
<dbReference type="PANTHER" id="PTHR31760">
    <property type="entry name" value="S-ADENOSYL-L-METHIONINE-DEPENDENT METHYLTRANSFERASES SUPERFAMILY PROTEIN"/>
    <property type="match status" value="1"/>
</dbReference>
<dbReference type="NCBIfam" id="TIGR00138">
    <property type="entry name" value="rsmG_gidB"/>
    <property type="match status" value="1"/>
</dbReference>
<dbReference type="HAMAP" id="MF_00074">
    <property type="entry name" value="16SrRNA_methyltr_G"/>
    <property type="match status" value="1"/>
</dbReference>
<evidence type="ECO:0000256" key="5">
    <source>
        <dbReference type="ARBA" id="ARBA00022691"/>
    </source>
</evidence>
<dbReference type="GO" id="GO:0005829">
    <property type="term" value="C:cytosol"/>
    <property type="evidence" value="ECO:0007669"/>
    <property type="project" value="TreeGrafter"/>
</dbReference>
<feature type="binding site" evidence="6">
    <location>
        <position position="136"/>
    </location>
    <ligand>
        <name>S-adenosyl-L-methionine</name>
        <dbReference type="ChEBI" id="CHEBI:59789"/>
    </ligand>
</feature>
<evidence type="ECO:0000256" key="4">
    <source>
        <dbReference type="ARBA" id="ARBA00022679"/>
    </source>
</evidence>
<feature type="binding site" evidence="6">
    <location>
        <begin position="122"/>
        <end position="123"/>
    </location>
    <ligand>
        <name>S-adenosyl-L-methionine</name>
        <dbReference type="ChEBI" id="CHEBI:59789"/>
    </ligand>
</feature>
<dbReference type="KEGG" id="schy:GVO57_03350"/>
<keyword evidence="1 6" id="KW-0963">Cytoplasm</keyword>
<evidence type="ECO:0000256" key="3">
    <source>
        <dbReference type="ARBA" id="ARBA00022603"/>
    </source>
</evidence>
<dbReference type="Gene3D" id="3.40.50.150">
    <property type="entry name" value="Vaccinia Virus protein VP39"/>
    <property type="match status" value="1"/>
</dbReference>
<dbReference type="SUPFAM" id="SSF53335">
    <property type="entry name" value="S-adenosyl-L-methionine-dependent methyltransferases"/>
    <property type="match status" value="1"/>
</dbReference>
<name>A0A7Z2NUG8_9SPHN</name>
<comment type="similarity">
    <text evidence="6">Belongs to the methyltransferase superfamily. RNA methyltransferase RsmG family.</text>
</comment>
<dbReference type="AlphaFoldDB" id="A0A7Z2NUG8"/>
<dbReference type="EMBL" id="CP047895">
    <property type="protein sequence ID" value="QHL90038.1"/>
    <property type="molecule type" value="Genomic_DNA"/>
</dbReference>
<keyword evidence="3 6" id="KW-0489">Methyltransferase</keyword>
<keyword evidence="5 6" id="KW-0949">S-adenosyl-L-methionine</keyword>
<dbReference type="PIRSF" id="PIRSF003078">
    <property type="entry name" value="GidB"/>
    <property type="match status" value="1"/>
</dbReference>
<gene>
    <name evidence="6 7" type="primary">rsmG</name>
    <name evidence="7" type="ORF">GVO57_03350</name>
</gene>
<organism evidence="7 8">
    <name type="scientific">Sphingomonas changnyeongensis</name>
    <dbReference type="NCBI Taxonomy" id="2698679"/>
    <lineage>
        <taxon>Bacteria</taxon>
        <taxon>Pseudomonadati</taxon>
        <taxon>Pseudomonadota</taxon>
        <taxon>Alphaproteobacteria</taxon>
        <taxon>Sphingomonadales</taxon>
        <taxon>Sphingomonadaceae</taxon>
        <taxon>Sphingomonas</taxon>
    </lineage>
</organism>
<dbReference type="PANTHER" id="PTHR31760:SF0">
    <property type="entry name" value="S-ADENOSYL-L-METHIONINE-DEPENDENT METHYLTRANSFERASES SUPERFAMILY PROTEIN"/>
    <property type="match status" value="1"/>
</dbReference>
<comment type="subcellular location">
    <subcellularLocation>
        <location evidence="6">Cytoplasm</location>
    </subcellularLocation>
</comment>
<protein>
    <recommendedName>
        <fullName evidence="6">Ribosomal RNA small subunit methyltransferase G</fullName>
        <ecNumber evidence="6">2.1.1.170</ecNumber>
    </recommendedName>
    <alternativeName>
        <fullName evidence="6">16S rRNA 7-methylguanosine methyltransferase</fullName>
        <shortName evidence="6">16S rRNA m7G methyltransferase</shortName>
    </alternativeName>
</protein>
<dbReference type="InterPro" id="IPR003682">
    <property type="entry name" value="rRNA_ssu_MeTfrase_G"/>
</dbReference>